<gene>
    <name evidence="2" type="ordered locus">Psta_1794</name>
</gene>
<evidence type="ECO:0000256" key="1">
    <source>
        <dbReference type="SAM" id="Phobius"/>
    </source>
</evidence>
<proteinExistence type="predicted"/>
<dbReference type="EMBL" id="CP001848">
    <property type="protein sequence ID" value="ADB16469.1"/>
    <property type="molecule type" value="Genomic_DNA"/>
</dbReference>
<dbReference type="Proteomes" id="UP000001887">
    <property type="component" value="Chromosome"/>
</dbReference>
<accession>D2QZ14</accession>
<keyword evidence="1" id="KW-0812">Transmembrane</keyword>
<feature type="transmembrane region" description="Helical" evidence="1">
    <location>
        <begin position="55"/>
        <end position="74"/>
    </location>
</feature>
<name>D2QZ14_PIRSD</name>
<protein>
    <submittedName>
        <fullName evidence="2">Uncharacterized protein</fullName>
    </submittedName>
</protein>
<dbReference type="KEGG" id="psl:Psta_1794"/>
<keyword evidence="1" id="KW-0472">Membrane</keyword>
<keyword evidence="1" id="KW-1133">Transmembrane helix</keyword>
<evidence type="ECO:0000313" key="3">
    <source>
        <dbReference type="Proteomes" id="UP000001887"/>
    </source>
</evidence>
<feature type="transmembrane region" description="Helical" evidence="1">
    <location>
        <begin position="24"/>
        <end position="48"/>
    </location>
</feature>
<sequence>MTDDNATQLPSRLSWRIPDGDDPAIWFTRVLRTGALLILLVVMLIFFTPSGKAELPLLLGVTSLCFAGTVYFLYRWRQATTAPENVWFDATGFHWIDALEKPHHWPLEVIAGYAISPVERNEFPHAAIVLHRIDGYRSQPIQIRAPVEAPQAERWFDQRWNVRALPLDEPLQSGPYDTSLDLYFECDEDFNSWHFAGNDDSFGQLADQIDEAAATIEPPPFGARPKRLVLLLSRRDPIRFAVAVDHHVRISHDFLVAPAKFLRELAENIRSQRCPAGQEEFDASFPLEIGPREKWTVHLHWRDAVATSTK</sequence>
<reference evidence="2 3" key="1">
    <citation type="journal article" date="2009" name="Stand. Genomic Sci.">
        <title>Complete genome sequence of Pirellula staleyi type strain (ATCC 27377).</title>
        <authorList>
            <person name="Clum A."/>
            <person name="Tindall B.J."/>
            <person name="Sikorski J."/>
            <person name="Ivanova N."/>
            <person name="Mavrommatis K."/>
            <person name="Lucas S."/>
            <person name="Glavina del Rio T."/>
            <person name="Nolan M."/>
            <person name="Chen F."/>
            <person name="Tice H."/>
            <person name="Pitluck S."/>
            <person name="Cheng J.F."/>
            <person name="Chertkov O."/>
            <person name="Brettin T."/>
            <person name="Han C."/>
            <person name="Detter J.C."/>
            <person name="Kuske C."/>
            <person name="Bruce D."/>
            <person name="Goodwin L."/>
            <person name="Ovchinikova G."/>
            <person name="Pati A."/>
            <person name="Mikhailova N."/>
            <person name="Chen A."/>
            <person name="Palaniappan K."/>
            <person name="Land M."/>
            <person name="Hauser L."/>
            <person name="Chang Y.J."/>
            <person name="Jeffries C.D."/>
            <person name="Chain P."/>
            <person name="Rohde M."/>
            <person name="Goker M."/>
            <person name="Bristow J."/>
            <person name="Eisen J.A."/>
            <person name="Markowitz V."/>
            <person name="Hugenholtz P."/>
            <person name="Kyrpides N.C."/>
            <person name="Klenk H.P."/>
            <person name="Lapidus A."/>
        </authorList>
    </citation>
    <scope>NUCLEOTIDE SEQUENCE [LARGE SCALE GENOMIC DNA]</scope>
    <source>
        <strain evidence="3">ATCC 27377 / DSM 6068 / ICPB 4128</strain>
    </source>
</reference>
<dbReference type="STRING" id="530564.Psta_1794"/>
<evidence type="ECO:0000313" key="2">
    <source>
        <dbReference type="EMBL" id="ADB16469.1"/>
    </source>
</evidence>
<dbReference type="AlphaFoldDB" id="D2QZ14"/>
<dbReference type="HOGENOM" id="CLU_896746_0_0_0"/>
<organism evidence="2 3">
    <name type="scientific">Pirellula staleyi (strain ATCC 27377 / DSM 6068 / ICPB 4128)</name>
    <name type="common">Pirella staleyi</name>
    <dbReference type="NCBI Taxonomy" id="530564"/>
    <lineage>
        <taxon>Bacteria</taxon>
        <taxon>Pseudomonadati</taxon>
        <taxon>Planctomycetota</taxon>
        <taxon>Planctomycetia</taxon>
        <taxon>Pirellulales</taxon>
        <taxon>Pirellulaceae</taxon>
        <taxon>Pirellula</taxon>
    </lineage>
</organism>
<keyword evidence="3" id="KW-1185">Reference proteome</keyword>